<proteinExistence type="predicted"/>
<dbReference type="GO" id="GO:0043190">
    <property type="term" value="C:ATP-binding cassette (ABC) transporter complex"/>
    <property type="evidence" value="ECO:0007669"/>
    <property type="project" value="InterPro"/>
</dbReference>
<evidence type="ECO:0000256" key="3">
    <source>
        <dbReference type="ARBA" id="ARBA00022927"/>
    </source>
</evidence>
<evidence type="ECO:0000259" key="4">
    <source>
        <dbReference type="Pfam" id="PF00496"/>
    </source>
</evidence>
<dbReference type="AlphaFoldDB" id="A0A1G7QP32"/>
<dbReference type="GO" id="GO:0030288">
    <property type="term" value="C:outer membrane-bounded periplasmic space"/>
    <property type="evidence" value="ECO:0007669"/>
    <property type="project" value="TreeGrafter"/>
</dbReference>
<keyword evidence="3" id="KW-0653">Protein transport</keyword>
<dbReference type="GO" id="GO:1904680">
    <property type="term" value="F:peptide transmembrane transporter activity"/>
    <property type="evidence" value="ECO:0007669"/>
    <property type="project" value="TreeGrafter"/>
</dbReference>
<dbReference type="EMBL" id="FNBM01000006">
    <property type="protein sequence ID" value="SDG00291.1"/>
    <property type="molecule type" value="Genomic_DNA"/>
</dbReference>
<dbReference type="STRING" id="640205.SAMN05216381_2896"/>
<dbReference type="Gene3D" id="3.40.190.10">
    <property type="entry name" value="Periplasmic binding protein-like II"/>
    <property type="match status" value="1"/>
</dbReference>
<reference evidence="5 6" key="1">
    <citation type="submission" date="2016-10" db="EMBL/GenBank/DDBJ databases">
        <authorList>
            <person name="de Groot N.N."/>
        </authorList>
    </citation>
    <scope>NUCLEOTIDE SEQUENCE [LARGE SCALE GENOMIC DNA]</scope>
    <source>
        <strain evidence="5 6">LMG 25475</strain>
    </source>
</reference>
<name>A0A1G7QP32_9GAMM</name>
<evidence type="ECO:0000256" key="2">
    <source>
        <dbReference type="ARBA" id="ARBA00022856"/>
    </source>
</evidence>
<dbReference type="CDD" id="cd08497">
    <property type="entry name" value="MbnE-like"/>
    <property type="match status" value="1"/>
</dbReference>
<evidence type="ECO:0000313" key="6">
    <source>
        <dbReference type="Proteomes" id="UP000243378"/>
    </source>
</evidence>
<gene>
    <name evidence="5" type="ORF">SAMN05216381_2896</name>
</gene>
<sequence length="640" mass="73013">MTQAAGAGLFPVQTSCYCTAIYAAPDRTLHLRRPLLSLIFGLATSFPALATLSESHGYAQFGTLKYPASFTHFDWVNPEAPKGGTLRIMAAGSFDTLNPYTFKGTSPVATANFLQYGVTELNEPLMVGTGQYDPSGDEPASSYGLIAQSVEYSEDRSWVVFNLRPEARFHDGKPITAYDVAFSYRLLLKEGHPQYRTNLQEVKRVDILNRHRVRFVLKRSNNPLLILRLGELPVLPQHYWKDRDFKATTFEPPLGSGPYRITQVNPGRSLSFERVENWWGASLPVNRGKYNFDRVEVDFYRDSHVAFEAFKAGEFDLYIEQQAKNWANNYRFPAVTRGDVVRAEIPHQIPTQTQALFMNTRRNTFEDVRVREALGLMFDFEWTNRTLFNGSYTRAASYYPNSEFSAKGKPKGAEWLLLSPYRAQLPSQLFTEPFQMPITDGRGIPRETMRRALGLLADAGWKPSGQRLLNDKGQALRFEILLVNPNLERILQPFTENLASIGIQANLRTVDRAQYKQRLDQFEFDMILLTLPQTLSPGLEQSLYFHSSQASVKGGKNYAGISDPVVDALLDKLLSARSRNEQVAATRALDRVMLWQHYTIPNWYIDYHRLAYRNRFAFVTTPPYTLGLRTWWLKPTETTQ</sequence>
<keyword evidence="1" id="KW-0732">Signal</keyword>
<dbReference type="PANTHER" id="PTHR30290:SF64">
    <property type="entry name" value="ABC TRANSPORTER PERIPLASMIC BINDING PROTEIN"/>
    <property type="match status" value="1"/>
</dbReference>
<evidence type="ECO:0000256" key="1">
    <source>
        <dbReference type="ARBA" id="ARBA00022729"/>
    </source>
</evidence>
<dbReference type="SUPFAM" id="SSF53850">
    <property type="entry name" value="Periplasmic binding protein-like II"/>
    <property type="match status" value="1"/>
</dbReference>
<keyword evidence="3" id="KW-0813">Transport</keyword>
<dbReference type="GO" id="GO:0015031">
    <property type="term" value="P:protein transport"/>
    <property type="evidence" value="ECO:0007669"/>
    <property type="project" value="UniProtKB-KW"/>
</dbReference>
<dbReference type="Gene3D" id="3.10.105.10">
    <property type="entry name" value="Dipeptide-binding Protein, Domain 3"/>
    <property type="match status" value="1"/>
</dbReference>
<dbReference type="GO" id="GO:0015833">
    <property type="term" value="P:peptide transport"/>
    <property type="evidence" value="ECO:0007669"/>
    <property type="project" value="UniProtKB-KW"/>
</dbReference>
<dbReference type="InterPro" id="IPR030678">
    <property type="entry name" value="Peptide/Ni-bd"/>
</dbReference>
<dbReference type="GO" id="GO:0042884">
    <property type="term" value="P:microcin transport"/>
    <property type="evidence" value="ECO:0007669"/>
    <property type="project" value="TreeGrafter"/>
</dbReference>
<dbReference type="Proteomes" id="UP000243378">
    <property type="component" value="Unassembled WGS sequence"/>
</dbReference>
<dbReference type="InterPro" id="IPR039424">
    <property type="entry name" value="SBP_5"/>
</dbReference>
<dbReference type="PANTHER" id="PTHR30290">
    <property type="entry name" value="PERIPLASMIC BINDING COMPONENT OF ABC TRANSPORTER"/>
    <property type="match status" value="1"/>
</dbReference>
<dbReference type="PIRSF" id="PIRSF002741">
    <property type="entry name" value="MppA"/>
    <property type="match status" value="1"/>
</dbReference>
<dbReference type="InterPro" id="IPR000914">
    <property type="entry name" value="SBP_5_dom"/>
</dbReference>
<accession>A0A1G7QP32</accession>
<feature type="domain" description="Solute-binding protein family 5" evidence="4">
    <location>
        <begin position="145"/>
        <end position="531"/>
    </location>
</feature>
<protein>
    <submittedName>
        <fullName evidence="5">Microcin C transport system substrate-binding protein</fullName>
    </submittedName>
</protein>
<evidence type="ECO:0000313" key="5">
    <source>
        <dbReference type="EMBL" id="SDG00291.1"/>
    </source>
</evidence>
<organism evidence="5 6">
    <name type="scientific">Phytopseudomonas seleniipraecipitans</name>
    <dbReference type="NCBI Taxonomy" id="640205"/>
    <lineage>
        <taxon>Bacteria</taxon>
        <taxon>Pseudomonadati</taxon>
        <taxon>Pseudomonadota</taxon>
        <taxon>Gammaproteobacteria</taxon>
        <taxon>Pseudomonadales</taxon>
        <taxon>Pseudomonadaceae</taxon>
        <taxon>Phytopseudomonas</taxon>
    </lineage>
</organism>
<keyword evidence="2" id="KW-0571">Peptide transport</keyword>
<dbReference type="Pfam" id="PF00496">
    <property type="entry name" value="SBP_bac_5"/>
    <property type="match status" value="1"/>
</dbReference>